<proteinExistence type="predicted"/>
<evidence type="ECO:0000313" key="3">
    <source>
        <dbReference type="Proteomes" id="UP000314294"/>
    </source>
</evidence>
<feature type="compositionally biased region" description="Acidic residues" evidence="1">
    <location>
        <begin position="261"/>
        <end position="270"/>
    </location>
</feature>
<dbReference type="EMBL" id="SRLO01000598">
    <property type="protein sequence ID" value="TNN51005.1"/>
    <property type="molecule type" value="Genomic_DNA"/>
</dbReference>
<sequence length="317" mass="34590">MTAVICWSMKMRMVQSRAGRKVTMVVHQGFGPTGFMSQPRSSLVGWGTKESVSFWSFNVSLAYLGGKVAARLELLEEGGHEDGGEEEDDAPEEDVGDVGAVGAAGAALELPVKHLALLLAPEDTVMMTTMKTVLTWEAEMFFCSQKRRVSLLGFTGSTHSHLRRGLVDEDDADERRESFLCEARDVTDERAGVRGHQQETEEGRPQADARPQGEESSEGDDRRHAGAVEEEERGQTLQADGIREVGDVIYSVGTANGRQGDEDEDEDEDEPTRHSPPGALQLGAAVPSVVLRLSKIRHPVGKGGDLPLFLCDRDHHQ</sequence>
<name>A0A4Z2GCZ7_9TELE</name>
<accession>A0A4Z2GCZ7</accession>
<comment type="caution">
    <text evidence="2">The sequence shown here is derived from an EMBL/GenBank/DDBJ whole genome shotgun (WGS) entry which is preliminary data.</text>
</comment>
<dbReference type="Proteomes" id="UP000314294">
    <property type="component" value="Unassembled WGS sequence"/>
</dbReference>
<feature type="compositionally biased region" description="Basic and acidic residues" evidence="1">
    <location>
        <begin position="180"/>
        <end position="227"/>
    </location>
</feature>
<reference evidence="2 3" key="1">
    <citation type="submission" date="2019-03" db="EMBL/GenBank/DDBJ databases">
        <title>First draft genome of Liparis tanakae, snailfish: a comprehensive survey of snailfish specific genes.</title>
        <authorList>
            <person name="Kim W."/>
            <person name="Song I."/>
            <person name="Jeong J.-H."/>
            <person name="Kim D."/>
            <person name="Kim S."/>
            <person name="Ryu S."/>
            <person name="Song J.Y."/>
            <person name="Lee S.K."/>
        </authorList>
    </citation>
    <scope>NUCLEOTIDE SEQUENCE [LARGE SCALE GENOMIC DNA]</scope>
    <source>
        <tissue evidence="2">Muscle</tissue>
    </source>
</reference>
<organism evidence="2 3">
    <name type="scientific">Liparis tanakae</name>
    <name type="common">Tanaka's snailfish</name>
    <dbReference type="NCBI Taxonomy" id="230148"/>
    <lineage>
        <taxon>Eukaryota</taxon>
        <taxon>Metazoa</taxon>
        <taxon>Chordata</taxon>
        <taxon>Craniata</taxon>
        <taxon>Vertebrata</taxon>
        <taxon>Euteleostomi</taxon>
        <taxon>Actinopterygii</taxon>
        <taxon>Neopterygii</taxon>
        <taxon>Teleostei</taxon>
        <taxon>Neoteleostei</taxon>
        <taxon>Acanthomorphata</taxon>
        <taxon>Eupercaria</taxon>
        <taxon>Perciformes</taxon>
        <taxon>Cottioidei</taxon>
        <taxon>Cottales</taxon>
        <taxon>Liparidae</taxon>
        <taxon>Liparis</taxon>
    </lineage>
</organism>
<protein>
    <submittedName>
        <fullName evidence="2">Uncharacterized protein</fullName>
    </submittedName>
</protein>
<dbReference type="AlphaFoldDB" id="A0A4Z2GCZ7"/>
<evidence type="ECO:0000256" key="1">
    <source>
        <dbReference type="SAM" id="MobiDB-lite"/>
    </source>
</evidence>
<keyword evidence="3" id="KW-1185">Reference proteome</keyword>
<gene>
    <name evidence="2" type="ORF">EYF80_038807</name>
</gene>
<feature type="region of interest" description="Disordered" evidence="1">
    <location>
        <begin position="180"/>
        <end position="283"/>
    </location>
</feature>
<evidence type="ECO:0000313" key="2">
    <source>
        <dbReference type="EMBL" id="TNN51005.1"/>
    </source>
</evidence>